<dbReference type="Proteomes" id="UP000279236">
    <property type="component" value="Unassembled WGS sequence"/>
</dbReference>
<feature type="compositionally biased region" description="Low complexity" evidence="1">
    <location>
        <begin position="41"/>
        <end position="59"/>
    </location>
</feature>
<feature type="region of interest" description="Disordered" evidence="1">
    <location>
        <begin position="184"/>
        <end position="228"/>
    </location>
</feature>
<feature type="compositionally biased region" description="Polar residues" evidence="1">
    <location>
        <begin position="184"/>
        <end position="197"/>
    </location>
</feature>
<dbReference type="OrthoDB" id="2563900at2759"/>
<dbReference type="RefSeq" id="XP_028472919.1">
    <property type="nucleotide sequence ID" value="XM_028618552.1"/>
</dbReference>
<accession>A0A427XG21</accession>
<gene>
    <name evidence="2" type="ORF">EHS24_002831</name>
</gene>
<name>A0A427XG21_9TREE</name>
<feature type="compositionally biased region" description="Low complexity" evidence="1">
    <location>
        <begin position="368"/>
        <end position="400"/>
    </location>
</feature>
<dbReference type="EMBL" id="RSCE01000014">
    <property type="protein sequence ID" value="RSH77772.1"/>
    <property type="molecule type" value="Genomic_DNA"/>
</dbReference>
<feature type="compositionally biased region" description="Polar residues" evidence="1">
    <location>
        <begin position="263"/>
        <end position="274"/>
    </location>
</feature>
<evidence type="ECO:0000256" key="1">
    <source>
        <dbReference type="SAM" id="MobiDB-lite"/>
    </source>
</evidence>
<feature type="region of interest" description="Disordered" evidence="1">
    <location>
        <begin position="356"/>
        <end position="411"/>
    </location>
</feature>
<keyword evidence="3" id="KW-1185">Reference proteome</keyword>
<reference evidence="2 3" key="1">
    <citation type="submission" date="2018-11" db="EMBL/GenBank/DDBJ databases">
        <title>Genome sequence of Apiotrichum porosum DSM 27194.</title>
        <authorList>
            <person name="Aliyu H."/>
            <person name="Gorte O."/>
            <person name="Ochsenreither K."/>
        </authorList>
    </citation>
    <scope>NUCLEOTIDE SEQUENCE [LARGE SCALE GENOMIC DNA]</scope>
    <source>
        <strain evidence="2 3">DSM 27194</strain>
    </source>
</reference>
<feature type="compositionally biased region" description="Low complexity" evidence="1">
    <location>
        <begin position="92"/>
        <end position="112"/>
    </location>
</feature>
<dbReference type="GeneID" id="39587374"/>
<sequence>MTVIAPGAKLGLPDLPPPPPGADPREPENQNLSRFSRTPQRARSPFSSRASSPTRTDSTSPPPPPLLAPKPRTASASGAGIRQSVHHHHPIASHGAHLSSRPSSPSSIHSSGSAIFERDIELPAVASLTLNTSNPTLNHKSSRIFQPHGSNLEQTVPAVLDDAVEALTAPQAIDGLEIEAPSSASTTAMARSPSAQLSPALRARVTSVPAGASRSPSPETPGSPVTSPLTLATTAAAMVHAANDKAATSPISPVHPVGVETLLGSTNSSPTATKQRPPPLRQISNGPQLPGGWAFGDEDVVTPRPDDLDTPSAPTPLPSHLSPSKSQDKRRISFISYNDLLLSVPTTVTNLGEITSGNLSPDHLPGTVSPSVPSRSPAVSQSPVSLSTLAPPSVPSSSVPEAEWSREGLGRGLEQRLEDLVAQDNKA</sequence>
<organism evidence="2 3">
    <name type="scientific">Apiotrichum porosum</name>
    <dbReference type="NCBI Taxonomy" id="105984"/>
    <lineage>
        <taxon>Eukaryota</taxon>
        <taxon>Fungi</taxon>
        <taxon>Dikarya</taxon>
        <taxon>Basidiomycota</taxon>
        <taxon>Agaricomycotina</taxon>
        <taxon>Tremellomycetes</taxon>
        <taxon>Trichosporonales</taxon>
        <taxon>Trichosporonaceae</taxon>
        <taxon>Apiotrichum</taxon>
    </lineage>
</organism>
<comment type="caution">
    <text evidence="2">The sequence shown here is derived from an EMBL/GenBank/DDBJ whole genome shotgun (WGS) entry which is preliminary data.</text>
</comment>
<evidence type="ECO:0000313" key="2">
    <source>
        <dbReference type="EMBL" id="RSH77772.1"/>
    </source>
</evidence>
<feature type="region of interest" description="Disordered" evidence="1">
    <location>
        <begin position="258"/>
        <end position="328"/>
    </location>
</feature>
<feature type="compositionally biased region" description="Polar residues" evidence="1">
    <location>
        <begin position="29"/>
        <end position="39"/>
    </location>
</feature>
<feature type="region of interest" description="Disordered" evidence="1">
    <location>
        <begin position="1"/>
        <end position="112"/>
    </location>
</feature>
<evidence type="ECO:0000313" key="3">
    <source>
        <dbReference type="Proteomes" id="UP000279236"/>
    </source>
</evidence>
<dbReference type="AlphaFoldDB" id="A0A427XG21"/>
<feature type="compositionally biased region" description="Low complexity" evidence="1">
    <location>
        <begin position="1"/>
        <end position="13"/>
    </location>
</feature>
<proteinExistence type="predicted"/>
<protein>
    <submittedName>
        <fullName evidence="2">Uncharacterized protein</fullName>
    </submittedName>
</protein>